<dbReference type="Proteomes" id="UP000034894">
    <property type="component" value="Unassembled WGS sequence"/>
</dbReference>
<reference evidence="2 3" key="1">
    <citation type="journal article" date="2015" name="Nature">
        <title>rRNA introns, odd ribosomes, and small enigmatic genomes across a large radiation of phyla.</title>
        <authorList>
            <person name="Brown C.T."/>
            <person name="Hug L.A."/>
            <person name="Thomas B.C."/>
            <person name="Sharon I."/>
            <person name="Castelle C.J."/>
            <person name="Singh A."/>
            <person name="Wilkins M.J."/>
            <person name="Williams K.H."/>
            <person name="Banfield J.F."/>
        </authorList>
    </citation>
    <scope>NUCLEOTIDE SEQUENCE [LARGE SCALE GENOMIC DNA]</scope>
</reference>
<accession>A0A0G1FN84</accession>
<dbReference type="AlphaFoldDB" id="A0A0G1FN84"/>
<keyword evidence="1" id="KW-1133">Transmembrane helix</keyword>
<organism evidence="2 3">
    <name type="scientific">Candidatus Gottesmanbacteria bacterium GW2011_GWA2_43_14</name>
    <dbReference type="NCBI Taxonomy" id="1618443"/>
    <lineage>
        <taxon>Bacteria</taxon>
        <taxon>Candidatus Gottesmaniibacteriota</taxon>
    </lineage>
</organism>
<feature type="transmembrane region" description="Helical" evidence="1">
    <location>
        <begin position="49"/>
        <end position="74"/>
    </location>
</feature>
<keyword evidence="1 2" id="KW-0812">Transmembrane</keyword>
<feature type="transmembrane region" description="Helical" evidence="1">
    <location>
        <begin position="157"/>
        <end position="175"/>
    </location>
</feature>
<evidence type="ECO:0000256" key="1">
    <source>
        <dbReference type="SAM" id="Phobius"/>
    </source>
</evidence>
<sequence>MPASLVEQIFAFSVSRRKLILSLFQILYALLSAAMVLGIRAAVTGNNYLFFYNLALLSGKISVIIFCLVMVPGIARRFGIRSKLVFPLMIYRRYMGISMFLFALFHASVIRLVSFAQDGFPFSSLLLFELSGLTALFFLFFMFLTSNDFSVKYLKFWWHRLHKLIYIIMWLILFHVGLQRISVWTLLMAAAVTLQVASYFYSRRSR</sequence>
<feature type="transmembrane region" description="Helical" evidence="1">
    <location>
        <begin position="125"/>
        <end position="145"/>
    </location>
</feature>
<feature type="transmembrane region" description="Helical" evidence="1">
    <location>
        <begin position="94"/>
        <end position="113"/>
    </location>
</feature>
<dbReference type="EMBL" id="LCFP01000010">
    <property type="protein sequence ID" value="KKS96461.1"/>
    <property type="molecule type" value="Genomic_DNA"/>
</dbReference>
<keyword evidence="1" id="KW-0472">Membrane</keyword>
<comment type="caution">
    <text evidence="2">The sequence shown here is derived from an EMBL/GenBank/DDBJ whole genome shotgun (WGS) entry which is preliminary data.</text>
</comment>
<dbReference type="STRING" id="1618443.UV73_C0010G0046"/>
<evidence type="ECO:0000313" key="3">
    <source>
        <dbReference type="Proteomes" id="UP000034894"/>
    </source>
</evidence>
<proteinExistence type="predicted"/>
<protein>
    <submittedName>
        <fullName evidence="2">Ferric reductase like protein transmembrane component family protein</fullName>
    </submittedName>
</protein>
<name>A0A0G1FN84_9BACT</name>
<feature type="transmembrane region" description="Helical" evidence="1">
    <location>
        <begin position="20"/>
        <end position="43"/>
    </location>
</feature>
<feature type="transmembrane region" description="Helical" evidence="1">
    <location>
        <begin position="181"/>
        <end position="201"/>
    </location>
</feature>
<gene>
    <name evidence="2" type="ORF">UV73_C0010G0046</name>
</gene>
<evidence type="ECO:0000313" key="2">
    <source>
        <dbReference type="EMBL" id="KKS96461.1"/>
    </source>
</evidence>